<comment type="caution">
    <text evidence="1">The sequence shown here is derived from an EMBL/GenBank/DDBJ whole genome shotgun (WGS) entry which is preliminary data.</text>
</comment>
<reference evidence="1 2" key="1">
    <citation type="submission" date="2018-06" db="EMBL/GenBank/DDBJ databases">
        <authorList>
            <consortium name="Pathogen Informatics"/>
            <person name="Doyle S."/>
        </authorList>
    </citation>
    <scope>NUCLEOTIDE SEQUENCE [LARGE SCALE GENOMIC DNA]</scope>
    <source>
        <strain evidence="1 2">NCTC11819</strain>
    </source>
</reference>
<sequence>MLQRAAGWPALPAWTQKYNCRVPLFEDIYEVAILGVYDRNADHFIGGHGSGCLKDGGGKSRHTEFPAGWKREKLRQAYYYLLAQNPDLVGHNLVFMSPYDGVLVRLEFPIIAGLDPTRSLHFFPIKGRGVRCWVNGVEIPVGQKRQK</sequence>
<dbReference type="EMBL" id="UGGQ01000006">
    <property type="protein sequence ID" value="STO16325.1"/>
    <property type="molecule type" value="Genomic_DNA"/>
</dbReference>
<name>A0A8G2M5G5_9ACTO</name>
<accession>A0A8G2M5G5</accession>
<dbReference type="AlphaFoldDB" id="A0A8G2M5G5"/>
<evidence type="ECO:0000313" key="2">
    <source>
        <dbReference type="Proteomes" id="UP000255284"/>
    </source>
</evidence>
<gene>
    <name evidence="1" type="ORF">NCTC11819_00891</name>
</gene>
<organism evidence="1 2">
    <name type="scientific">Mobiluncus mulieris</name>
    <dbReference type="NCBI Taxonomy" id="2052"/>
    <lineage>
        <taxon>Bacteria</taxon>
        <taxon>Bacillati</taxon>
        <taxon>Actinomycetota</taxon>
        <taxon>Actinomycetes</taxon>
        <taxon>Actinomycetales</taxon>
        <taxon>Actinomycetaceae</taxon>
        <taxon>Mobiluncus</taxon>
    </lineage>
</organism>
<evidence type="ECO:0000313" key="1">
    <source>
        <dbReference type="EMBL" id="STO16325.1"/>
    </source>
</evidence>
<dbReference type="Proteomes" id="UP000255284">
    <property type="component" value="Unassembled WGS sequence"/>
</dbReference>
<proteinExistence type="predicted"/>
<protein>
    <submittedName>
        <fullName evidence="1">Uncharacterized protein</fullName>
    </submittedName>
</protein>